<reference evidence="1 2" key="1">
    <citation type="journal article" date="2013" name="PLoS Genet.">
        <title>Genomic mechanisms accounting for the adaptation to parasitism in nematode-trapping fungi.</title>
        <authorList>
            <person name="Meerupati T."/>
            <person name="Andersson K.M."/>
            <person name="Friman E."/>
            <person name="Kumar D."/>
            <person name="Tunlid A."/>
            <person name="Ahren D."/>
        </authorList>
    </citation>
    <scope>NUCLEOTIDE SEQUENCE [LARGE SCALE GENOMIC DNA]</scope>
    <source>
        <strain evidence="1 2">CBS 200.50</strain>
    </source>
</reference>
<proteinExistence type="predicted"/>
<protein>
    <recommendedName>
        <fullName evidence="3">F-box domain-containing protein</fullName>
    </recommendedName>
</protein>
<keyword evidence="2" id="KW-1185">Reference proteome</keyword>
<comment type="caution">
    <text evidence="1">The sequence shown here is derived from an EMBL/GenBank/DDBJ whole genome shotgun (WGS) entry which is preliminary data.</text>
</comment>
<dbReference type="HOGENOM" id="CLU_540749_0_0_1"/>
<reference evidence="2" key="2">
    <citation type="submission" date="2013-04" db="EMBL/GenBank/DDBJ databases">
        <title>Genomic mechanisms accounting for the adaptation to parasitism in nematode-trapping fungi.</title>
        <authorList>
            <person name="Ahren D.G."/>
        </authorList>
    </citation>
    <scope>NUCLEOTIDE SEQUENCE [LARGE SCALE GENOMIC DNA]</scope>
    <source>
        <strain evidence="2">CBS 200.50</strain>
    </source>
</reference>
<evidence type="ECO:0000313" key="2">
    <source>
        <dbReference type="Proteomes" id="UP000015100"/>
    </source>
</evidence>
<name>S8B9W8_DACHA</name>
<gene>
    <name evidence="1" type="ORF">H072_10772</name>
</gene>
<dbReference type="Proteomes" id="UP000015100">
    <property type="component" value="Unassembled WGS sequence"/>
</dbReference>
<evidence type="ECO:0008006" key="3">
    <source>
        <dbReference type="Google" id="ProtNLM"/>
    </source>
</evidence>
<organism evidence="1 2">
    <name type="scientific">Dactylellina haptotyla (strain CBS 200.50)</name>
    <name type="common">Nematode-trapping fungus</name>
    <name type="synonym">Monacrosporium haptotylum</name>
    <dbReference type="NCBI Taxonomy" id="1284197"/>
    <lineage>
        <taxon>Eukaryota</taxon>
        <taxon>Fungi</taxon>
        <taxon>Dikarya</taxon>
        <taxon>Ascomycota</taxon>
        <taxon>Pezizomycotina</taxon>
        <taxon>Orbiliomycetes</taxon>
        <taxon>Orbiliales</taxon>
        <taxon>Orbiliaceae</taxon>
        <taxon>Dactylellina</taxon>
    </lineage>
</organism>
<evidence type="ECO:0000313" key="1">
    <source>
        <dbReference type="EMBL" id="EPS35843.1"/>
    </source>
</evidence>
<dbReference type="EMBL" id="AQGS01001030">
    <property type="protein sequence ID" value="EPS35843.1"/>
    <property type="molecule type" value="Genomic_DNA"/>
</dbReference>
<accession>S8B9W8</accession>
<dbReference type="AlphaFoldDB" id="S8B9W8"/>
<dbReference type="OMA" id="KVDCELQ"/>
<dbReference type="OrthoDB" id="5369090at2759"/>
<sequence length="466" mass="54867">MASPADTIDESNTHNPDDILNPSFIDLFVEEAPPQWTLEDLHHLSKIRNEATTTPSAFQKLPVELVEHITYNLVHFRDIRALANSCTFFRKILFESSNHLFWYRWAKAPHSMCRWDLGYYRQNRAYQNTIVNQQNGKRRKRCQKCMARAVSGMAFNQKTCMDCWEDMGMPANELFFLKNLDIQSVRREWVSTSFLPPGTADTYPVRREWELLFFYRPGKLDAQLEETEMQVARESRPSHLLDFARKFVRDLSAEIASTKRNLGYRYSQMAYYNSGPNMRREKWYAPCVEDLVCPAEVIQRMFEQVVSKDIGEEWMNRGEYRKLRGPEQLYGYGGEFQLAFPKVDCELQLEKAWREEFAEDLSNLHDCDMECIRKKKGALFKRLWWPRAEERFVDMLVGAKSVQLTEEEVARLNIPGYSWHWRDPMIKIIEEMLQACKWVVPGVSGEWTEESLAKWEKIHGKEKSAA</sequence>